<dbReference type="OrthoDB" id="9806724at2"/>
<evidence type="ECO:0000256" key="6">
    <source>
        <dbReference type="ARBA" id="ARBA00022642"/>
    </source>
</evidence>
<dbReference type="FunFam" id="3.90.700.10:FF:000002">
    <property type="entry name" value="L-aspartate oxidase"/>
    <property type="match status" value="1"/>
</dbReference>
<keyword evidence="15" id="KW-1185">Reference proteome</keyword>
<evidence type="ECO:0000256" key="11">
    <source>
        <dbReference type="RuleBase" id="RU362049"/>
    </source>
</evidence>
<evidence type="ECO:0000256" key="2">
    <source>
        <dbReference type="ARBA" id="ARBA00004950"/>
    </source>
</evidence>
<dbReference type="GO" id="GO:0008734">
    <property type="term" value="F:L-aspartate oxidase activity"/>
    <property type="evidence" value="ECO:0007669"/>
    <property type="project" value="UniProtKB-UniRule"/>
</dbReference>
<dbReference type="STRING" id="1480694.DC28_01190"/>
<evidence type="ECO:0000256" key="1">
    <source>
        <dbReference type="ARBA" id="ARBA00001974"/>
    </source>
</evidence>
<comment type="subcellular location">
    <subcellularLocation>
        <location evidence="11">Cytoplasm</location>
    </subcellularLocation>
</comment>
<dbReference type="InterPro" id="IPR027477">
    <property type="entry name" value="Succ_DH/fumarate_Rdtase_cat_sf"/>
</dbReference>
<dbReference type="GO" id="GO:0009435">
    <property type="term" value="P:NAD+ biosynthetic process"/>
    <property type="evidence" value="ECO:0007669"/>
    <property type="project" value="UniProtKB-UniPathway"/>
</dbReference>
<evidence type="ECO:0000259" key="12">
    <source>
        <dbReference type="Pfam" id="PF00890"/>
    </source>
</evidence>
<evidence type="ECO:0000256" key="8">
    <source>
        <dbReference type="ARBA" id="ARBA00023002"/>
    </source>
</evidence>
<dbReference type="PANTHER" id="PTHR42716">
    <property type="entry name" value="L-ASPARTATE OXIDASE"/>
    <property type="match status" value="1"/>
</dbReference>
<evidence type="ECO:0000313" key="15">
    <source>
        <dbReference type="Proteomes" id="UP000029692"/>
    </source>
</evidence>
<evidence type="ECO:0000256" key="3">
    <source>
        <dbReference type="ARBA" id="ARBA00008562"/>
    </source>
</evidence>
<evidence type="ECO:0000256" key="7">
    <source>
        <dbReference type="ARBA" id="ARBA00022827"/>
    </source>
</evidence>
<dbReference type="Pfam" id="PF02910">
    <property type="entry name" value="Succ_DH_flav_C"/>
    <property type="match status" value="1"/>
</dbReference>
<feature type="domain" description="Fumarate reductase/succinate dehydrogenase flavoprotein-like C-terminal" evidence="13">
    <location>
        <begin position="448"/>
        <end position="524"/>
    </location>
</feature>
<evidence type="ECO:0000256" key="5">
    <source>
        <dbReference type="ARBA" id="ARBA00022630"/>
    </source>
</evidence>
<dbReference type="InterPro" id="IPR005288">
    <property type="entry name" value="NadB"/>
</dbReference>
<proteinExistence type="inferred from homology"/>
<dbReference type="Pfam" id="PF00890">
    <property type="entry name" value="FAD_binding_2"/>
    <property type="match status" value="1"/>
</dbReference>
<dbReference type="SUPFAM" id="SSF46977">
    <property type="entry name" value="Succinate dehydrogenase/fumarate reductase flavoprotein C-terminal domain"/>
    <property type="match status" value="1"/>
</dbReference>
<dbReference type="NCBIfam" id="TIGR00551">
    <property type="entry name" value="nadB"/>
    <property type="match status" value="1"/>
</dbReference>
<dbReference type="InterPro" id="IPR003953">
    <property type="entry name" value="FAD-dep_OxRdtase_2_FAD-bd"/>
</dbReference>
<comment type="catalytic activity">
    <reaction evidence="9">
        <text>L-aspartate + O2 = iminosuccinate + H2O2</text>
        <dbReference type="Rhea" id="RHEA:25876"/>
        <dbReference type="ChEBI" id="CHEBI:15379"/>
        <dbReference type="ChEBI" id="CHEBI:16240"/>
        <dbReference type="ChEBI" id="CHEBI:29991"/>
        <dbReference type="ChEBI" id="CHEBI:77875"/>
        <dbReference type="EC" id="1.4.3.16"/>
    </reaction>
    <physiologicalReaction direction="left-to-right" evidence="9">
        <dbReference type="Rhea" id="RHEA:25877"/>
    </physiologicalReaction>
</comment>
<dbReference type="InterPro" id="IPR015939">
    <property type="entry name" value="Fum_Rdtase/Succ_DH_flav-like_C"/>
</dbReference>
<evidence type="ECO:0000256" key="10">
    <source>
        <dbReference type="NCBIfam" id="TIGR00551"/>
    </source>
</evidence>
<dbReference type="PRINTS" id="PR00368">
    <property type="entry name" value="FADPNR"/>
</dbReference>
<dbReference type="EMBL" id="JNUP01000003">
    <property type="protein sequence ID" value="KGE73854.1"/>
    <property type="molecule type" value="Genomic_DNA"/>
</dbReference>
<protein>
    <recommendedName>
        <fullName evidence="4 10">L-aspartate oxidase</fullName>
        <ecNumber evidence="4 10">1.4.3.16</ecNumber>
    </recommendedName>
</protein>
<dbReference type="EC" id="1.4.3.16" evidence="4 10"/>
<accession>A0A098R1M7</accession>
<dbReference type="PANTHER" id="PTHR42716:SF2">
    <property type="entry name" value="L-ASPARTATE OXIDASE, CHLOROPLASTIC"/>
    <property type="match status" value="1"/>
</dbReference>
<dbReference type="GO" id="GO:0005737">
    <property type="term" value="C:cytoplasm"/>
    <property type="evidence" value="ECO:0007669"/>
    <property type="project" value="UniProtKB-SubCell"/>
</dbReference>
<dbReference type="Gene3D" id="3.90.700.10">
    <property type="entry name" value="Succinate dehydrogenase/fumarate reductase flavoprotein, catalytic domain"/>
    <property type="match status" value="1"/>
</dbReference>
<keyword evidence="8 11" id="KW-0560">Oxidoreductase</keyword>
<comment type="function">
    <text evidence="11">Catalyzes the oxidation of L-aspartate to iminoaspartate.</text>
</comment>
<dbReference type="Gene3D" id="1.20.58.100">
    <property type="entry name" value="Fumarate reductase/succinate dehydrogenase flavoprotein-like, C-terminal domain"/>
    <property type="match status" value="1"/>
</dbReference>
<dbReference type="RefSeq" id="WP_037545133.1">
    <property type="nucleotide sequence ID" value="NZ_JNUP01000003.1"/>
</dbReference>
<keyword evidence="5 11" id="KW-0285">Flavoprotein</keyword>
<dbReference type="UniPathway" id="UPA00253">
    <property type="reaction ID" value="UER00326"/>
</dbReference>
<dbReference type="InterPro" id="IPR037099">
    <property type="entry name" value="Fum_R/Succ_DH_flav-like_C_sf"/>
</dbReference>
<gene>
    <name evidence="14" type="ORF">DC28_01190</name>
</gene>
<evidence type="ECO:0000313" key="14">
    <source>
        <dbReference type="EMBL" id="KGE73854.1"/>
    </source>
</evidence>
<keyword evidence="6 11" id="KW-0662">Pyridine nucleotide biosynthesis</keyword>
<dbReference type="eggNOG" id="COG0029">
    <property type="taxonomic scope" value="Bacteria"/>
</dbReference>
<dbReference type="SUPFAM" id="SSF51905">
    <property type="entry name" value="FAD/NAD(P)-binding domain"/>
    <property type="match status" value="1"/>
</dbReference>
<evidence type="ECO:0000259" key="13">
    <source>
        <dbReference type="Pfam" id="PF02910"/>
    </source>
</evidence>
<feature type="domain" description="FAD-dependent oxidoreductase 2 FAD-binding" evidence="12">
    <location>
        <begin position="10"/>
        <end position="395"/>
    </location>
</feature>
<name>A0A098R1M7_9SPIO</name>
<dbReference type="SUPFAM" id="SSF56425">
    <property type="entry name" value="Succinate dehydrogenase/fumarate reductase flavoprotein, catalytic domain"/>
    <property type="match status" value="1"/>
</dbReference>
<reference evidence="14 15" key="1">
    <citation type="submission" date="2014-05" db="EMBL/GenBank/DDBJ databases">
        <title>De novo Genome Sequence of Spirocheata sp.</title>
        <authorList>
            <person name="Shivani Y."/>
            <person name="Subhash Y."/>
            <person name="Tushar L."/>
            <person name="Sasikala C."/>
            <person name="Ramana C.V."/>
        </authorList>
    </citation>
    <scope>NUCLEOTIDE SEQUENCE [LARGE SCALE GENOMIC DNA]</scope>
    <source>
        <strain evidence="14 15">JC230</strain>
    </source>
</reference>
<evidence type="ECO:0000256" key="4">
    <source>
        <dbReference type="ARBA" id="ARBA00012173"/>
    </source>
</evidence>
<comment type="cofactor">
    <cofactor evidence="1 11">
        <name>FAD</name>
        <dbReference type="ChEBI" id="CHEBI:57692"/>
    </cofactor>
</comment>
<comment type="caution">
    <text evidence="14">The sequence shown here is derived from an EMBL/GenBank/DDBJ whole genome shotgun (WGS) entry which is preliminary data.</text>
</comment>
<dbReference type="AlphaFoldDB" id="A0A098R1M7"/>
<sequence length="526" mass="58197">MEDTTRRSNLLVIGSGLAGLSAAVAAAEQGLTVTVLSKSENLTESNTLYAQGGIVETGIGDSPDLLIRDIIDAGSGLNNSRSVRILAESGPELVADYLVRKAEVPFERGEEGEFDRTREGAHTVRRILHVNDQTGRAIQEQMLGYARSCPGITLLSGHIAVDIITNTHHSTDYQQRYKRHRALGAYVLNQQTGEIRPFYAESTVIATGGIGNLYLHTSNPESATGDGIAMAYRAGCSIINAEYVQFHPTVLFHRDVKRFLITEALRGEGARLLNTKGEYFMERYHPRLRDLAPRDEVARAIYREMDGSTGYVYLDARDITHVNIADRFPGIYEQCKALDIDIVNQPIPVVPAAHYFCGGIKVDEHSKTEIDGLYVVGESSCTGVHGANRLASVSLLEALVFGIRAGHHAAIQQKPLRDNLIASIPDWVYPKQPIDFDPLLIQHDMFTLQSTMWNYVGIVRSKRRLDRALADLNYFTHRIEKFYQEARAGESILALRNAVLVGTLITKAAAGNHRSLGCHYRTDSMH</sequence>
<dbReference type="InterPro" id="IPR036188">
    <property type="entry name" value="FAD/NAD-bd_sf"/>
</dbReference>
<dbReference type="Proteomes" id="UP000029692">
    <property type="component" value="Unassembled WGS sequence"/>
</dbReference>
<dbReference type="PRINTS" id="PR00411">
    <property type="entry name" value="PNDRDTASEI"/>
</dbReference>
<dbReference type="Gene3D" id="3.50.50.60">
    <property type="entry name" value="FAD/NAD(P)-binding domain"/>
    <property type="match status" value="1"/>
</dbReference>
<keyword evidence="7 11" id="KW-0274">FAD</keyword>
<evidence type="ECO:0000256" key="9">
    <source>
        <dbReference type="ARBA" id="ARBA00048305"/>
    </source>
</evidence>
<organism evidence="14 15">
    <name type="scientific">Spirochaeta lutea</name>
    <dbReference type="NCBI Taxonomy" id="1480694"/>
    <lineage>
        <taxon>Bacteria</taxon>
        <taxon>Pseudomonadati</taxon>
        <taxon>Spirochaetota</taxon>
        <taxon>Spirochaetia</taxon>
        <taxon>Spirochaetales</taxon>
        <taxon>Spirochaetaceae</taxon>
        <taxon>Spirochaeta</taxon>
    </lineage>
</organism>
<comment type="similarity">
    <text evidence="3 11">Belongs to the FAD-dependent oxidoreductase 2 family. NadB subfamily.</text>
</comment>
<comment type="pathway">
    <text evidence="2 11">Cofactor biosynthesis; NAD(+) biosynthesis; iminoaspartate from L-aspartate (oxidase route): step 1/1.</text>
</comment>